<dbReference type="SUPFAM" id="SSF52833">
    <property type="entry name" value="Thioredoxin-like"/>
    <property type="match status" value="1"/>
</dbReference>
<evidence type="ECO:0000313" key="1">
    <source>
        <dbReference type="EMBL" id="VTR43528.1"/>
    </source>
</evidence>
<accession>A0A4V6Z2U2</accession>
<proteinExistence type="predicted"/>
<dbReference type="EMBL" id="CABEEZ010000108">
    <property type="protein sequence ID" value="VTR43528.1"/>
    <property type="molecule type" value="Genomic_DNA"/>
</dbReference>
<organism evidence="1">
    <name type="scientific">Serratia fonticola</name>
    <dbReference type="NCBI Taxonomy" id="47917"/>
    <lineage>
        <taxon>Bacteria</taxon>
        <taxon>Pseudomonadati</taxon>
        <taxon>Pseudomonadota</taxon>
        <taxon>Gammaproteobacteria</taxon>
        <taxon>Enterobacterales</taxon>
        <taxon>Yersiniaceae</taxon>
        <taxon>Serratia</taxon>
    </lineage>
</organism>
<dbReference type="AlphaFoldDB" id="A0A4V6Z2U2"/>
<protein>
    <submittedName>
        <fullName evidence="1">Uncharacterized protein</fullName>
    </submittedName>
</protein>
<dbReference type="InterPro" id="IPR036249">
    <property type="entry name" value="Thioredoxin-like_sf"/>
</dbReference>
<sequence length="107" mass="11880">MNVRCHTPNVRDQLAITQERYQVIGTPTAYLIDPQGKLIGQYVGMLKEPDLKTNLRTVPAERLAVSPNFPLTPTLSQRERGSVLCRGQVQELICGTFCPLSWGRGLG</sequence>
<gene>
    <name evidence="1" type="ORF">NCTC12965_04972</name>
</gene>
<name>A0A4V6Z2U2_SERFO</name>
<reference evidence="1" key="1">
    <citation type="submission" date="2019-05" db="EMBL/GenBank/DDBJ databases">
        <authorList>
            <consortium name="Pathogen Informatics"/>
        </authorList>
    </citation>
    <scope>NUCLEOTIDE SEQUENCE [LARGE SCALE GENOMIC DNA]</scope>
    <source>
        <strain evidence="1">NCTC12965</strain>
    </source>
</reference>
<dbReference type="Gene3D" id="3.40.30.10">
    <property type="entry name" value="Glutaredoxin"/>
    <property type="match status" value="1"/>
</dbReference>